<dbReference type="EMBL" id="CP067141">
    <property type="protein sequence ID" value="WCR05517.1"/>
    <property type="molecule type" value="Genomic_DNA"/>
</dbReference>
<reference evidence="2 4" key="2">
    <citation type="submission" date="2021-01" db="EMBL/GenBank/DDBJ databases">
        <title>Biogeographic distribution of Paracoccus.</title>
        <authorList>
            <person name="Hollensteiner J."/>
            <person name="Leineberger J."/>
            <person name="Brinkhoff T."/>
            <person name="Daniel R."/>
        </authorList>
    </citation>
    <scope>NUCLEOTIDE SEQUENCE [LARGE SCALE GENOMIC DNA]</scope>
    <source>
        <strain evidence="2 4">DSM 18447</strain>
        <plasmid evidence="2 4">p242883</plasmid>
    </source>
</reference>
<protein>
    <submittedName>
        <fullName evidence="1">Conjugative transfer region protein TrbK</fullName>
    </submittedName>
    <submittedName>
        <fullName evidence="2">Entry exclusion protein TrbK-alt</fullName>
    </submittedName>
</protein>
<keyword evidence="4" id="KW-1185">Reference proteome</keyword>
<evidence type="ECO:0000313" key="1">
    <source>
        <dbReference type="EMBL" id="SIT14930.1"/>
    </source>
</evidence>
<evidence type="ECO:0000313" key="3">
    <source>
        <dbReference type="Proteomes" id="UP000186216"/>
    </source>
</evidence>
<name>A0AA46A7J7_9RHOB</name>
<dbReference type="Proteomes" id="UP001215549">
    <property type="component" value="Plasmid p242883"/>
</dbReference>
<dbReference type="EMBL" id="FTOU01000025">
    <property type="protein sequence ID" value="SIT14930.1"/>
    <property type="molecule type" value="Genomic_DNA"/>
</dbReference>
<sequence>MHDRFWPRLLAILLLAGAMTATVVRMSGREELPAPPGPEILVPPEDPLREGLRRCQRMGEEAANDADCLGLWAETRDRFLGRDAGPAFPQDNEGQ</sequence>
<evidence type="ECO:0000313" key="4">
    <source>
        <dbReference type="Proteomes" id="UP001215549"/>
    </source>
</evidence>
<keyword evidence="2" id="KW-0614">Plasmid</keyword>
<dbReference type="RefSeq" id="WP_076528634.1">
    <property type="nucleotide sequence ID" value="NZ_CP067141.1"/>
</dbReference>
<accession>A0AA46A7J7</accession>
<geneLocation type="plasmid" evidence="2 4">
    <name>p242883</name>
</geneLocation>
<organism evidence="1 3">
    <name type="scientific">Paracoccus saliphilus</name>
    <dbReference type="NCBI Taxonomy" id="405559"/>
    <lineage>
        <taxon>Bacteria</taxon>
        <taxon>Pseudomonadati</taxon>
        <taxon>Pseudomonadota</taxon>
        <taxon>Alphaproteobacteria</taxon>
        <taxon>Rhodobacterales</taxon>
        <taxon>Paracoccaceae</taxon>
        <taxon>Paracoccus</taxon>
    </lineage>
</organism>
<dbReference type="AlphaFoldDB" id="A0AA46A7J7"/>
<dbReference type="Proteomes" id="UP000186216">
    <property type="component" value="Unassembled WGS sequence"/>
</dbReference>
<evidence type="ECO:0000313" key="2">
    <source>
        <dbReference type="EMBL" id="WCR05517.1"/>
    </source>
</evidence>
<proteinExistence type="predicted"/>
<reference evidence="1 3" key="1">
    <citation type="submission" date="2017-01" db="EMBL/GenBank/DDBJ databases">
        <authorList>
            <person name="Varghese N."/>
            <person name="Submissions S."/>
        </authorList>
    </citation>
    <scope>NUCLEOTIDE SEQUENCE [LARGE SCALE GENOMIC DNA]</scope>
    <source>
        <strain evidence="1 3">DSM 18447</strain>
    </source>
</reference>
<dbReference type="NCBIfam" id="TIGR04360">
    <property type="entry name" value="other_trbK"/>
    <property type="match status" value="1"/>
</dbReference>
<dbReference type="Pfam" id="PF20084">
    <property type="entry name" value="TrbK"/>
    <property type="match status" value="1"/>
</dbReference>
<gene>
    <name evidence="2" type="primary">trbK-alt</name>
    <name evidence="2" type="ORF">JHX88_21905</name>
    <name evidence="1" type="ORF">SAMN05421772_12516</name>
</gene>
<dbReference type="InterPro" id="IPR027587">
    <property type="entry name" value="TrbK"/>
</dbReference>